<dbReference type="KEGG" id="pcea:J3359_02770"/>
<evidence type="ECO:0000313" key="5">
    <source>
        <dbReference type="EMBL" id="QTE23218.1"/>
    </source>
</evidence>
<evidence type="ECO:0000313" key="6">
    <source>
        <dbReference type="Proteomes" id="UP000663920"/>
    </source>
</evidence>
<evidence type="ECO:0000256" key="3">
    <source>
        <dbReference type="ARBA" id="ARBA00023163"/>
    </source>
</evidence>
<dbReference type="PRINTS" id="PR00038">
    <property type="entry name" value="HTHLUXR"/>
</dbReference>
<protein>
    <submittedName>
        <fullName evidence="5">Helix-turn-helix transcriptional regulator</fullName>
    </submittedName>
</protein>
<dbReference type="SUPFAM" id="SSF46894">
    <property type="entry name" value="C-terminal effector domain of the bipartite response regulators"/>
    <property type="match status" value="1"/>
</dbReference>
<dbReference type="InterPro" id="IPR016032">
    <property type="entry name" value="Sig_transdc_resp-reg_C-effctor"/>
</dbReference>
<dbReference type="SMART" id="SM00421">
    <property type="entry name" value="HTH_LUXR"/>
    <property type="match status" value="1"/>
</dbReference>
<dbReference type="Gene3D" id="1.10.10.10">
    <property type="entry name" value="Winged helix-like DNA-binding domain superfamily/Winged helix DNA-binding domain"/>
    <property type="match status" value="1"/>
</dbReference>
<dbReference type="AlphaFoldDB" id="A0A975H7M6"/>
<dbReference type="PROSITE" id="PS50043">
    <property type="entry name" value="HTH_LUXR_2"/>
    <property type="match status" value="1"/>
</dbReference>
<dbReference type="PANTHER" id="PTHR44688">
    <property type="entry name" value="DNA-BINDING TRANSCRIPTIONAL ACTIVATOR DEVR_DOSR"/>
    <property type="match status" value="1"/>
</dbReference>
<dbReference type="CDD" id="cd06170">
    <property type="entry name" value="LuxR_C_like"/>
    <property type="match status" value="1"/>
</dbReference>
<dbReference type="EMBL" id="CP071869">
    <property type="protein sequence ID" value="QTE23218.1"/>
    <property type="molecule type" value="Genomic_DNA"/>
</dbReference>
<feature type="domain" description="HTH luxR-type" evidence="4">
    <location>
        <begin position="1"/>
        <end position="47"/>
    </location>
</feature>
<gene>
    <name evidence="5" type="ORF">J3359_02770</name>
</gene>
<evidence type="ECO:0000256" key="2">
    <source>
        <dbReference type="ARBA" id="ARBA00023125"/>
    </source>
</evidence>
<name>A0A975H7M6_9FLAO</name>
<keyword evidence="2" id="KW-0238">DNA-binding</keyword>
<keyword evidence="1" id="KW-0805">Transcription regulation</keyword>
<dbReference type="GO" id="GO:0003677">
    <property type="term" value="F:DNA binding"/>
    <property type="evidence" value="ECO:0007669"/>
    <property type="project" value="UniProtKB-KW"/>
</dbReference>
<dbReference type="InterPro" id="IPR000792">
    <property type="entry name" value="Tscrpt_reg_LuxR_C"/>
</dbReference>
<proteinExistence type="predicted"/>
<dbReference type="Proteomes" id="UP000663920">
    <property type="component" value="Chromosome"/>
</dbReference>
<evidence type="ECO:0000256" key="1">
    <source>
        <dbReference type="ARBA" id="ARBA00023015"/>
    </source>
</evidence>
<keyword evidence="3" id="KW-0804">Transcription</keyword>
<reference evidence="5 6" key="1">
    <citation type="submission" date="2021-03" db="EMBL/GenBank/DDBJ databases">
        <title>Complete genome of Polaribacter_sp.SM13.</title>
        <authorList>
            <person name="Jeong S.W."/>
            <person name="Bae J.W."/>
        </authorList>
    </citation>
    <scope>NUCLEOTIDE SEQUENCE [LARGE SCALE GENOMIC DNA]</scope>
    <source>
        <strain evidence="5 6">SM13</strain>
    </source>
</reference>
<dbReference type="Pfam" id="PF00196">
    <property type="entry name" value="GerE"/>
    <property type="match status" value="1"/>
</dbReference>
<accession>A0A975H7M6</accession>
<dbReference type="InterPro" id="IPR036388">
    <property type="entry name" value="WH-like_DNA-bd_sf"/>
</dbReference>
<keyword evidence="6" id="KW-1185">Reference proteome</keyword>
<evidence type="ECO:0000259" key="4">
    <source>
        <dbReference type="PROSITE" id="PS50043"/>
    </source>
</evidence>
<dbReference type="PANTHER" id="PTHR44688:SF16">
    <property type="entry name" value="DNA-BINDING TRANSCRIPTIONAL ACTIVATOR DEVR_DOSR"/>
    <property type="match status" value="1"/>
</dbReference>
<dbReference type="GO" id="GO:0006355">
    <property type="term" value="P:regulation of DNA-templated transcription"/>
    <property type="evidence" value="ECO:0007669"/>
    <property type="project" value="InterPro"/>
</dbReference>
<sequence>MVDNKTNKEIAEALFISVNTVKYHVKNIYDKLNIKSRREAQNIAISL</sequence>
<organism evidence="5 6">
    <name type="scientific">Polaribacter cellanae</name>
    <dbReference type="NCBI Taxonomy" id="2818493"/>
    <lineage>
        <taxon>Bacteria</taxon>
        <taxon>Pseudomonadati</taxon>
        <taxon>Bacteroidota</taxon>
        <taxon>Flavobacteriia</taxon>
        <taxon>Flavobacteriales</taxon>
        <taxon>Flavobacteriaceae</taxon>
    </lineage>
</organism>